<feature type="compositionally biased region" description="Basic residues" evidence="1">
    <location>
        <begin position="382"/>
        <end position="392"/>
    </location>
</feature>
<feature type="region of interest" description="Disordered" evidence="1">
    <location>
        <begin position="772"/>
        <end position="810"/>
    </location>
</feature>
<feature type="compositionally biased region" description="Basic and acidic residues" evidence="1">
    <location>
        <begin position="705"/>
        <end position="715"/>
    </location>
</feature>
<organism evidence="2 3">
    <name type="scientific">Mikania micrantha</name>
    <name type="common">bitter vine</name>
    <dbReference type="NCBI Taxonomy" id="192012"/>
    <lineage>
        <taxon>Eukaryota</taxon>
        <taxon>Viridiplantae</taxon>
        <taxon>Streptophyta</taxon>
        <taxon>Embryophyta</taxon>
        <taxon>Tracheophyta</taxon>
        <taxon>Spermatophyta</taxon>
        <taxon>Magnoliopsida</taxon>
        <taxon>eudicotyledons</taxon>
        <taxon>Gunneridae</taxon>
        <taxon>Pentapetalae</taxon>
        <taxon>asterids</taxon>
        <taxon>campanulids</taxon>
        <taxon>Asterales</taxon>
        <taxon>Asteraceae</taxon>
        <taxon>Asteroideae</taxon>
        <taxon>Heliantheae alliance</taxon>
        <taxon>Eupatorieae</taxon>
        <taxon>Mikania</taxon>
    </lineage>
</organism>
<dbReference type="PANTHER" id="PTHR31008:SF4">
    <property type="entry name" value="COP1-INTERACTING PROTEIN 7"/>
    <property type="match status" value="1"/>
</dbReference>
<feature type="compositionally biased region" description="Basic residues" evidence="1">
    <location>
        <begin position="432"/>
        <end position="445"/>
    </location>
</feature>
<sequence>MDPFTHLEYALFQLTPTRTRCDLLLFSGKNKEKLASGLVEPFISHLKFFKDQISKGGYSITLRPPTTSAFWFTKSTFQRLVRFINSPEVLERFIRLEREISQIENSVHNNDNEEHAGEAGSLSSDGSTKKSTDPPKINAGEAGDNGQEENSKIQLQRLLETRKAMLRKEQAMAYHRALVAGFETENMNDLILFADHFGASRLREACLEFKDLCKKKHNDGLWMDELAAMAAYPPSELAYTGTSGLLIATESNASTLNNDLSYDQMNPDGDKNNADQLPSTPSNVPMQMPWPNQIPQYMYNFAGPQGPRYPYPYPGMPPYYPPHMSWPANADDSSHGRHHRSSSKKKSKSLLPESSDEEEDDSNEDGESDGVSDTGTASKHEKSTKKNKKKSSKTVVIRNINYITSNRKNSDGGSDDSAEDEVDGVLESLVKNHSKSSKSHEKKKKGTDVDYESGKQNENWDAFQNLLLKDDVQDDHFTIRNDAMNVGSENYVKGQPKARTNDSFVVPDRNGVYESRRVNSQDFENGETFRMKGRDSSDADMVISHRFGGGTDGMTNFRDLGSESSMIRNKRDGDWFVVKNSDGHIEKSSFNDDYASMKGDVFSSEANKKNVPIDDSFMVQPQTTVPYDSQWRSTDVSMVESVNKPDANDSSQAAKTGFYEPDDLYLMVSRDSGIEPQVRSSWTPEIDYGTEVQFTKSEPKPAPVETKDQTEESPVKAKTKKVAKPRPLSRSLPTDKRLPYVSRSVVHKSKREQEDEIRRRVEELAAERQRRIAERTAASAAASGSTKKPVNQKGVAGPLKKTNSKQSHGADKFDRMIELRKKIMSFRELVDLPPCIGSSTVIELVKHTVKELQKLHPDIVHCISVSDSEGDMVKAINELCASIKSLGKHWMHNDEWMVKFKKDDGADGDLEKHALALLDDIINVAREKMYNKMHVDNVKDVDNIDSPSSSNGKFSLRSYPDKIPSPTSMDPHVVEDDEVNNKIENPDCNVRVQMEISVPSSSLKSIVDSENIQLIIAGGSPSSSFERPSISAAMVSSQPQLLDSVATQPQPDNSQPDSLPKETEETSLSNMATNHTTESSPTTLRNLPPPSPPSPLPLLSVNEGDTRAPVPTPTPPSMTIRNATSVSPPPPSPLPSLTVTSNTTLLSPPPPLFTSIVATLQPPPAPLLLDNGMPTSLGLPPPPPPPRPPPAAPTTLGSIPPPPPPPPSAPISFGSIPPPPQPVPTTLGSIPPPPPPAPTALGSTPPPPLSVTSSARAVPAPQPGPEVKGGAPPPPPVINNGGRLLRKSVSKLRRSSQMGCLYRQLKAKVEGSCYKTKTLQRKDSKVGIASGGNERKGMADALAEMTRRSSYFQQIEEDVINYSDSIKEVKFALISFQTTDMDELIDFHQYVESHLEKLTDETQVLARFEDFPSKKLEGLRMAAALYSKLDAIATNLQNWDIEPPANQLLDRIENYFNKIKGELDTLDRTKDEEIKKFKSQNIHFDFAILTRIKELMVDVSSSCMELALKERKLASASRKNGRKASSVRVLWKAFEFAFRVYSFAGGQDDRAENLTKELAQQIQADNVQ</sequence>
<feature type="compositionally biased region" description="Acidic residues" evidence="1">
    <location>
        <begin position="354"/>
        <end position="370"/>
    </location>
</feature>
<feature type="compositionally biased region" description="Pro residues" evidence="1">
    <location>
        <begin position="1230"/>
        <end position="1249"/>
    </location>
</feature>
<dbReference type="GO" id="GO:0009416">
    <property type="term" value="P:response to light stimulus"/>
    <property type="evidence" value="ECO:0007669"/>
    <property type="project" value="TreeGrafter"/>
</dbReference>
<feature type="compositionally biased region" description="Pro residues" evidence="1">
    <location>
        <begin position="1087"/>
        <end position="1096"/>
    </location>
</feature>
<feature type="compositionally biased region" description="Polar residues" evidence="1">
    <location>
        <begin position="274"/>
        <end position="285"/>
    </location>
</feature>
<feature type="compositionally biased region" description="Pro residues" evidence="1">
    <location>
        <begin position="1199"/>
        <end position="1209"/>
    </location>
</feature>
<reference evidence="2 3" key="1">
    <citation type="submission" date="2019-05" db="EMBL/GenBank/DDBJ databases">
        <title>Mikania micrantha, genome provides insights into the molecular mechanism of rapid growth.</title>
        <authorList>
            <person name="Liu B."/>
        </authorList>
    </citation>
    <scope>NUCLEOTIDE SEQUENCE [LARGE SCALE GENOMIC DNA]</scope>
    <source>
        <strain evidence="2">NLD-2019</strain>
        <tissue evidence="2">Leaf</tissue>
    </source>
</reference>
<feature type="compositionally biased region" description="Polar residues" evidence="1">
    <location>
        <begin position="1034"/>
        <end position="1057"/>
    </location>
</feature>
<feature type="compositionally biased region" description="Polar residues" evidence="1">
    <location>
        <begin position="1066"/>
        <end position="1078"/>
    </location>
</feature>
<feature type="region of interest" description="Disordered" evidence="1">
    <location>
        <begin position="1167"/>
        <end position="1282"/>
    </location>
</feature>
<feature type="region of interest" description="Disordered" evidence="1">
    <location>
        <begin position="1033"/>
        <end position="1143"/>
    </location>
</feature>
<protein>
    <submittedName>
        <fullName evidence="2">Uncharacterized protein</fullName>
    </submittedName>
</protein>
<evidence type="ECO:0000313" key="2">
    <source>
        <dbReference type="EMBL" id="KAD2047910.1"/>
    </source>
</evidence>
<feature type="region of interest" description="Disordered" evidence="1">
    <location>
        <begin position="105"/>
        <end position="150"/>
    </location>
</feature>
<comment type="caution">
    <text evidence="2">The sequence shown here is derived from an EMBL/GenBank/DDBJ whole genome shotgun (WGS) entry which is preliminary data.</text>
</comment>
<feature type="region of interest" description="Disordered" evidence="1">
    <location>
        <begin position="941"/>
        <end position="973"/>
    </location>
</feature>
<proteinExistence type="predicted"/>
<keyword evidence="3" id="KW-1185">Reference proteome</keyword>
<dbReference type="GO" id="GO:0045893">
    <property type="term" value="P:positive regulation of DNA-templated transcription"/>
    <property type="evidence" value="ECO:0007669"/>
    <property type="project" value="TreeGrafter"/>
</dbReference>
<feature type="region of interest" description="Disordered" evidence="1">
    <location>
        <begin position="329"/>
        <end position="453"/>
    </location>
</feature>
<feature type="region of interest" description="Disordered" evidence="1">
    <location>
        <begin position="691"/>
        <end position="756"/>
    </location>
</feature>
<evidence type="ECO:0000313" key="3">
    <source>
        <dbReference type="Proteomes" id="UP000326396"/>
    </source>
</evidence>
<feature type="region of interest" description="Disordered" evidence="1">
    <location>
        <begin position="258"/>
        <end position="285"/>
    </location>
</feature>
<dbReference type="Proteomes" id="UP000326396">
    <property type="component" value="Unassembled WGS sequence"/>
</dbReference>
<name>A0A5N6LJ47_9ASTR</name>
<dbReference type="EMBL" id="SZYD01000214">
    <property type="protein sequence ID" value="KAD2047910.1"/>
    <property type="molecule type" value="Genomic_DNA"/>
</dbReference>
<dbReference type="OrthoDB" id="1749136at2759"/>
<accession>A0A5N6LJ47</accession>
<feature type="compositionally biased region" description="Pro residues" evidence="1">
    <location>
        <begin position="1179"/>
        <end position="1192"/>
    </location>
</feature>
<evidence type="ECO:0000256" key="1">
    <source>
        <dbReference type="SAM" id="MobiDB-lite"/>
    </source>
</evidence>
<feature type="compositionally biased region" description="Acidic residues" evidence="1">
    <location>
        <begin position="413"/>
        <end position="424"/>
    </location>
</feature>
<feature type="compositionally biased region" description="Basic residues" evidence="1">
    <location>
        <begin position="336"/>
        <end position="348"/>
    </location>
</feature>
<gene>
    <name evidence="2" type="ORF">E3N88_41951</name>
</gene>
<dbReference type="PANTHER" id="PTHR31008">
    <property type="entry name" value="COP1-INTERACTING PROTEIN-RELATED"/>
    <property type="match status" value="1"/>
</dbReference>